<evidence type="ECO:0000313" key="2">
    <source>
        <dbReference type="EMBL" id="KAK5834715.1"/>
    </source>
</evidence>
<name>A0ABR0Q5U6_GOSAR</name>
<feature type="region of interest" description="Disordered" evidence="1">
    <location>
        <begin position="1"/>
        <end position="23"/>
    </location>
</feature>
<dbReference type="EMBL" id="JARKNE010000004">
    <property type="protein sequence ID" value="KAK5834715.1"/>
    <property type="molecule type" value="Genomic_DNA"/>
</dbReference>
<feature type="region of interest" description="Disordered" evidence="1">
    <location>
        <begin position="110"/>
        <end position="156"/>
    </location>
</feature>
<sequence>MVLMPSRRQGSQAVGVPDGGPSGPTFGSSSTVVLLVARTIAPLVLINPITVLPPSMQEVTDRNACGYGNPRVSAFFLLAPQAEDSRIHQARRFNSSDRGHQCTLTRHQCVRPSRDHPTPRSQASPLALVPPLTPRSSRYLQNGKGNSADNGQRYSRQEIERNQRFLSLCKKSVAIKNPL</sequence>
<reference evidence="2 3" key="1">
    <citation type="submission" date="2023-03" db="EMBL/GenBank/DDBJ databases">
        <title>WGS of Gossypium arboreum.</title>
        <authorList>
            <person name="Yu D."/>
        </authorList>
    </citation>
    <scope>NUCLEOTIDE SEQUENCE [LARGE SCALE GENOMIC DNA]</scope>
    <source>
        <tissue evidence="2">Leaf</tissue>
    </source>
</reference>
<proteinExistence type="predicted"/>
<accession>A0ABR0Q5U6</accession>
<gene>
    <name evidence="2" type="ORF">PVK06_010391</name>
</gene>
<keyword evidence="3" id="KW-1185">Reference proteome</keyword>
<organism evidence="2 3">
    <name type="scientific">Gossypium arboreum</name>
    <name type="common">Tree cotton</name>
    <name type="synonym">Gossypium nanking</name>
    <dbReference type="NCBI Taxonomy" id="29729"/>
    <lineage>
        <taxon>Eukaryota</taxon>
        <taxon>Viridiplantae</taxon>
        <taxon>Streptophyta</taxon>
        <taxon>Embryophyta</taxon>
        <taxon>Tracheophyta</taxon>
        <taxon>Spermatophyta</taxon>
        <taxon>Magnoliopsida</taxon>
        <taxon>eudicotyledons</taxon>
        <taxon>Gunneridae</taxon>
        <taxon>Pentapetalae</taxon>
        <taxon>rosids</taxon>
        <taxon>malvids</taxon>
        <taxon>Malvales</taxon>
        <taxon>Malvaceae</taxon>
        <taxon>Malvoideae</taxon>
        <taxon>Gossypium</taxon>
    </lineage>
</organism>
<feature type="compositionally biased region" description="Polar residues" evidence="1">
    <location>
        <begin position="134"/>
        <end position="154"/>
    </location>
</feature>
<evidence type="ECO:0000256" key="1">
    <source>
        <dbReference type="SAM" id="MobiDB-lite"/>
    </source>
</evidence>
<dbReference type="Proteomes" id="UP001358586">
    <property type="component" value="Chromosome 4"/>
</dbReference>
<protein>
    <submittedName>
        <fullName evidence="2">Uncharacterized protein</fullName>
    </submittedName>
</protein>
<comment type="caution">
    <text evidence="2">The sequence shown here is derived from an EMBL/GenBank/DDBJ whole genome shotgun (WGS) entry which is preliminary data.</text>
</comment>
<evidence type="ECO:0000313" key="3">
    <source>
        <dbReference type="Proteomes" id="UP001358586"/>
    </source>
</evidence>